<reference evidence="2 3" key="1">
    <citation type="submission" date="2024-09" db="EMBL/GenBank/DDBJ databases">
        <authorList>
            <person name="Sun Q."/>
            <person name="Mori K."/>
        </authorList>
    </citation>
    <scope>NUCLEOTIDE SEQUENCE [LARGE SCALE GENOMIC DNA]</scope>
    <source>
        <strain evidence="2 3">TBRC 1432</strain>
    </source>
</reference>
<feature type="transmembrane region" description="Helical" evidence="1">
    <location>
        <begin position="87"/>
        <end position="107"/>
    </location>
</feature>
<gene>
    <name evidence="2" type="ORF">ACFFH7_46935</name>
</gene>
<organism evidence="2 3">
    <name type="scientific">Kutzneria chonburiensis</name>
    <dbReference type="NCBI Taxonomy" id="1483604"/>
    <lineage>
        <taxon>Bacteria</taxon>
        <taxon>Bacillati</taxon>
        <taxon>Actinomycetota</taxon>
        <taxon>Actinomycetes</taxon>
        <taxon>Pseudonocardiales</taxon>
        <taxon>Pseudonocardiaceae</taxon>
        <taxon>Kutzneria</taxon>
    </lineage>
</organism>
<comment type="caution">
    <text evidence="2">The sequence shown here is derived from an EMBL/GenBank/DDBJ whole genome shotgun (WGS) entry which is preliminary data.</text>
</comment>
<accession>A0ABV6N985</accession>
<dbReference type="EMBL" id="JBHLUD010000020">
    <property type="protein sequence ID" value="MFC0549118.1"/>
    <property type="molecule type" value="Genomic_DNA"/>
</dbReference>
<evidence type="ECO:0000313" key="2">
    <source>
        <dbReference type="EMBL" id="MFC0549118.1"/>
    </source>
</evidence>
<feature type="transmembrane region" description="Helical" evidence="1">
    <location>
        <begin position="37"/>
        <end position="55"/>
    </location>
</feature>
<keyword evidence="1" id="KW-0812">Transmembrane</keyword>
<evidence type="ECO:0000256" key="1">
    <source>
        <dbReference type="SAM" id="Phobius"/>
    </source>
</evidence>
<dbReference type="RefSeq" id="WP_273940293.1">
    <property type="nucleotide sequence ID" value="NZ_CP097263.1"/>
</dbReference>
<feature type="transmembrane region" description="Helical" evidence="1">
    <location>
        <begin position="62"/>
        <end position="81"/>
    </location>
</feature>
<evidence type="ECO:0000313" key="3">
    <source>
        <dbReference type="Proteomes" id="UP001589810"/>
    </source>
</evidence>
<keyword evidence="3" id="KW-1185">Reference proteome</keyword>
<sequence>MATLVAADAYGQAVLAGRFLSGDVGMLLAHRYNATDGLVWLSVGLIVVTVIGWRTRQVSGHMPALATALTVMVVVQVAMGFNRVLGVHIPLGVGIIALATVLAVWAWRR</sequence>
<keyword evidence="1" id="KW-1133">Transmembrane helix</keyword>
<protein>
    <submittedName>
        <fullName evidence="2">Uncharacterized protein</fullName>
    </submittedName>
</protein>
<name>A0ABV6N985_9PSEU</name>
<proteinExistence type="predicted"/>
<keyword evidence="1" id="KW-0472">Membrane</keyword>
<dbReference type="Proteomes" id="UP001589810">
    <property type="component" value="Unassembled WGS sequence"/>
</dbReference>